<protein>
    <submittedName>
        <fullName evidence="1">F-box/LRR-repeat protein</fullName>
    </submittedName>
</protein>
<organism evidence="1 2">
    <name type="scientific">Melia azedarach</name>
    <name type="common">Chinaberry tree</name>
    <dbReference type="NCBI Taxonomy" id="155640"/>
    <lineage>
        <taxon>Eukaryota</taxon>
        <taxon>Viridiplantae</taxon>
        <taxon>Streptophyta</taxon>
        <taxon>Embryophyta</taxon>
        <taxon>Tracheophyta</taxon>
        <taxon>Spermatophyta</taxon>
        <taxon>Magnoliopsida</taxon>
        <taxon>eudicotyledons</taxon>
        <taxon>Gunneridae</taxon>
        <taxon>Pentapetalae</taxon>
        <taxon>rosids</taxon>
        <taxon>malvids</taxon>
        <taxon>Sapindales</taxon>
        <taxon>Meliaceae</taxon>
        <taxon>Melia</taxon>
    </lineage>
</organism>
<proteinExistence type="predicted"/>
<dbReference type="EMBL" id="CM051394">
    <property type="protein sequence ID" value="KAJ4728804.1"/>
    <property type="molecule type" value="Genomic_DNA"/>
</dbReference>
<name>A0ACC1Z0J5_MELAZ</name>
<sequence length="593" mass="64997">MHICHCPRSQPTLLPPSLSQSQFTNLRIAKEVREAIDPPAPPVAAIRTVVRVIDSLASMDKKQPSSSKNTNEISFDVMSEDLLQNILSRLPALSFALAACVSKSWNKVCNRILTRPKIASACSFNACTRVALQEVLNKVLSAPIRPHFAIANVGKEFGLKRTLKYLVKFLGSQTPIILSSVRGVIGRDALTGGFREVKFGDDEYSDDNDDMCTYDGKSGIVLTVGFFPGLKVAAIPLLQPREGSQVAMIDHFVMHIRNYTTSVSGCTSPVGIIMFGDEGVDQKQVIKKLDYAMSMKTVIVGDERSQFLYRSGDDSRNYFESSKYNCDAVALVFASDKDKPCGTGEIQFHLALSKGVSAIGPRHKAVSVRANDSDHGTWLTAKREGEQEALDGQQILDHIYDQLENHIQPPELYIGVTKRRKCCIGTEKSRPITSLEFHGVIGGDQEYLYVDGVGIKTGDYFQFYQPDRNVALAACHNVSTNLRNLKLDSGGKSCLQTRDAANNIDNEVLGGLIFSCCGRGDSFFQHLNVDSSPFLENFPDAPLSGIFCGGEIGRGYSGMMGQESQEESLGHSCLHVYSTVYLVVSYPATPLEC</sequence>
<accession>A0ACC1Z0J5</accession>
<gene>
    <name evidence="1" type="ORF">OWV82_001683</name>
</gene>
<reference evidence="1 2" key="1">
    <citation type="journal article" date="2023" name="Science">
        <title>Complex scaffold remodeling in plant triterpene biosynthesis.</title>
        <authorList>
            <person name="De La Pena R."/>
            <person name="Hodgson H."/>
            <person name="Liu J.C."/>
            <person name="Stephenson M.J."/>
            <person name="Martin A.C."/>
            <person name="Owen C."/>
            <person name="Harkess A."/>
            <person name="Leebens-Mack J."/>
            <person name="Jimenez L.E."/>
            <person name="Osbourn A."/>
            <person name="Sattely E.S."/>
        </authorList>
    </citation>
    <scope>NUCLEOTIDE SEQUENCE [LARGE SCALE GENOMIC DNA]</scope>
    <source>
        <strain evidence="2">cv. JPN11</strain>
        <tissue evidence="1">Leaf</tissue>
    </source>
</reference>
<evidence type="ECO:0000313" key="2">
    <source>
        <dbReference type="Proteomes" id="UP001164539"/>
    </source>
</evidence>
<comment type="caution">
    <text evidence="1">The sequence shown here is derived from an EMBL/GenBank/DDBJ whole genome shotgun (WGS) entry which is preliminary data.</text>
</comment>
<evidence type="ECO:0000313" key="1">
    <source>
        <dbReference type="EMBL" id="KAJ4728804.1"/>
    </source>
</evidence>
<keyword evidence="2" id="KW-1185">Reference proteome</keyword>
<dbReference type="Proteomes" id="UP001164539">
    <property type="component" value="Chromosome 1"/>
</dbReference>